<protein>
    <submittedName>
        <fullName evidence="1">Uncharacterized protein</fullName>
    </submittedName>
</protein>
<proteinExistence type="predicted"/>
<dbReference type="EMBL" id="JAOQJZ010000014">
    <property type="protein sequence ID" value="MCU6706627.1"/>
    <property type="molecule type" value="Genomic_DNA"/>
</dbReference>
<name>A0AAE3IJV7_9FIRM</name>
<keyword evidence="2" id="KW-1185">Reference proteome</keyword>
<sequence length="104" mass="11525">MRVQFSVDSNELSKLQHLASANGYPDVPTYCKDISLEERTYANLWDKVKKGIGKMPSGHVFALRDLIQSPPANLGVKLYENQATLGIAVNAKKDSLNTNTFTKL</sequence>
<gene>
    <name evidence="1" type="ORF">OCV57_11930</name>
</gene>
<reference evidence="1 2" key="1">
    <citation type="journal article" date="2021" name="ISME Commun">
        <title>Automated analysis of genomic sequences facilitates high-throughput and comprehensive description of bacteria.</title>
        <authorList>
            <person name="Hitch T.C.A."/>
        </authorList>
    </citation>
    <scope>NUCLEOTIDE SEQUENCE [LARGE SCALE GENOMIC DNA]</scope>
    <source>
        <strain evidence="1 2">Sanger_31</strain>
    </source>
</reference>
<organism evidence="1 2">
    <name type="scientific">Hominimerdicola aceti</name>
    <dbReference type="NCBI Taxonomy" id="2981726"/>
    <lineage>
        <taxon>Bacteria</taxon>
        <taxon>Bacillati</taxon>
        <taxon>Bacillota</taxon>
        <taxon>Clostridia</taxon>
        <taxon>Eubacteriales</taxon>
        <taxon>Oscillospiraceae</taxon>
        <taxon>Hominimerdicola</taxon>
    </lineage>
</organism>
<comment type="caution">
    <text evidence="1">The sequence shown here is derived from an EMBL/GenBank/DDBJ whole genome shotgun (WGS) entry which is preliminary data.</text>
</comment>
<accession>A0AAE3IJV7</accession>
<dbReference type="AlphaFoldDB" id="A0AAE3IJV7"/>
<evidence type="ECO:0000313" key="2">
    <source>
        <dbReference type="Proteomes" id="UP001208131"/>
    </source>
</evidence>
<dbReference type="Proteomes" id="UP001208131">
    <property type="component" value="Unassembled WGS sequence"/>
</dbReference>
<dbReference type="RefSeq" id="WP_117956561.1">
    <property type="nucleotide sequence ID" value="NZ_JAOQJZ010000014.1"/>
</dbReference>
<evidence type="ECO:0000313" key="1">
    <source>
        <dbReference type="EMBL" id="MCU6706627.1"/>
    </source>
</evidence>